<dbReference type="GeneID" id="82201647"/>
<dbReference type="SUPFAM" id="SSF53756">
    <property type="entry name" value="UDP-Glycosyltransferase/glycogen phosphorylase"/>
    <property type="match status" value="1"/>
</dbReference>
<protein>
    <recommendedName>
        <fullName evidence="1">Glycosyl transferase family 1 domain-containing protein</fullName>
    </recommendedName>
</protein>
<dbReference type="RefSeq" id="WP_075817290.1">
    <property type="nucleotide sequence ID" value="NZ_CAOUMU010000002.1"/>
</dbReference>
<sequence length="378" mass="43317">MVKVLEVFREPLANGGQESFIMNMLRNMDHDQIQMDFMTPFTCDNQSLKAEVESYGGRVYTYDHEFGKNNNQVFKESLSDFLSSHSYETVHFHSGSTYALMMGPKIASEAGVKNRIVHSHCGGDDNLKYRLIKAMSVPYFMKYPTQFCACSMLAAKWKFPKKIIDENKVDILKNAVDLDRFHYDPKIRDEIRAASGLKKEIVLGHIGRFSRQKNQLFLIDIFNCFLKRHADARLWLVGEGEDLDKVKSKVRELGIEKQVDFLGLRKDIPDLLNAMDALVLPSLFEGLPVVGVEAQAVSLPVIASEEVTKEMPVPELSRYLSLEPDRLIDWIEAIEEMLLVKRKDRKQEMIEAGYEVKEAAAHLQNLYLNQSKEKDDDQ</sequence>
<dbReference type="Proteomes" id="UP000186341">
    <property type="component" value="Unassembled WGS sequence"/>
</dbReference>
<feature type="domain" description="Glycosyl transferase family 1" evidence="1">
    <location>
        <begin position="188"/>
        <end position="354"/>
    </location>
</feature>
<dbReference type="OrthoDB" id="9804196at2"/>
<organism evidence="2 3">
    <name type="scientific">Ileibacterium valens</name>
    <dbReference type="NCBI Taxonomy" id="1862668"/>
    <lineage>
        <taxon>Bacteria</taxon>
        <taxon>Bacillati</taxon>
        <taxon>Bacillota</taxon>
        <taxon>Erysipelotrichia</taxon>
        <taxon>Erysipelotrichales</taxon>
        <taxon>Erysipelotrichaceae</taxon>
        <taxon>Ileibacterium</taxon>
    </lineage>
</organism>
<evidence type="ECO:0000259" key="1">
    <source>
        <dbReference type="Pfam" id="PF00534"/>
    </source>
</evidence>
<dbReference type="PANTHER" id="PTHR12526">
    <property type="entry name" value="GLYCOSYLTRANSFERASE"/>
    <property type="match status" value="1"/>
</dbReference>
<dbReference type="Gene3D" id="3.40.50.2000">
    <property type="entry name" value="Glycogen Phosphorylase B"/>
    <property type="match status" value="2"/>
</dbReference>
<reference evidence="2 3" key="1">
    <citation type="submission" date="2016-11" db="EMBL/GenBank/DDBJ databases">
        <title>Description of two novel members of the family Erysipelotrichaceae: Ileibacterium lipovorans gen. nov., sp. nov. and Dubosiella newyorkensis, gen. nov., sp. nov.</title>
        <authorList>
            <person name="Cox L.M."/>
            <person name="Sohn J."/>
            <person name="Tyrrell K.L."/>
            <person name="Citron D.M."/>
            <person name="Lawson P.A."/>
            <person name="Patel N.B."/>
            <person name="Iizumi T."/>
            <person name="Perez-Perez G.I."/>
            <person name="Goldstein E.J."/>
            <person name="Blaser M.J."/>
        </authorList>
    </citation>
    <scope>NUCLEOTIDE SEQUENCE [LARGE SCALE GENOMIC DNA]</scope>
    <source>
        <strain evidence="2 3">NYU-BL-A3</strain>
    </source>
</reference>
<dbReference type="EMBL" id="MPJW01000004">
    <property type="protein sequence ID" value="OLU43429.1"/>
    <property type="molecule type" value="Genomic_DNA"/>
</dbReference>
<comment type="caution">
    <text evidence="2">The sequence shown here is derived from an EMBL/GenBank/DDBJ whole genome shotgun (WGS) entry which is preliminary data.</text>
</comment>
<dbReference type="InterPro" id="IPR001296">
    <property type="entry name" value="Glyco_trans_1"/>
</dbReference>
<evidence type="ECO:0000313" key="2">
    <source>
        <dbReference type="EMBL" id="OLU43429.1"/>
    </source>
</evidence>
<dbReference type="GO" id="GO:0016757">
    <property type="term" value="F:glycosyltransferase activity"/>
    <property type="evidence" value="ECO:0007669"/>
    <property type="project" value="InterPro"/>
</dbReference>
<proteinExistence type="predicted"/>
<gene>
    <name evidence="2" type="ORF">BO222_00065</name>
</gene>
<accession>A0A1U7NJG0</accession>
<name>A0A1U7NJG0_9FIRM</name>
<dbReference type="AlphaFoldDB" id="A0A1U7NJG0"/>
<dbReference type="Pfam" id="PF00534">
    <property type="entry name" value="Glycos_transf_1"/>
    <property type="match status" value="1"/>
</dbReference>
<keyword evidence="3" id="KW-1185">Reference proteome</keyword>
<evidence type="ECO:0000313" key="3">
    <source>
        <dbReference type="Proteomes" id="UP000186341"/>
    </source>
</evidence>